<keyword evidence="3" id="KW-0479">Metal-binding</keyword>
<dbReference type="PANTHER" id="PTHR47572:SF4">
    <property type="entry name" value="LACTONASE DRP35"/>
    <property type="match status" value="1"/>
</dbReference>
<feature type="binding site" evidence="3">
    <location>
        <position position="32"/>
    </location>
    <ligand>
        <name>a divalent metal cation</name>
        <dbReference type="ChEBI" id="CHEBI:60240"/>
    </ligand>
</feature>
<dbReference type="SUPFAM" id="SSF63829">
    <property type="entry name" value="Calcium-dependent phosphotriesterase"/>
    <property type="match status" value="1"/>
</dbReference>
<evidence type="ECO:0000313" key="5">
    <source>
        <dbReference type="EMBL" id="MBB2189002.1"/>
    </source>
</evidence>
<keyword evidence="3" id="KW-0862">Zinc</keyword>
<evidence type="ECO:0000256" key="1">
    <source>
        <dbReference type="ARBA" id="ARBA00022801"/>
    </source>
</evidence>
<gene>
    <name evidence="5" type="ORF">HLH34_03355</name>
</gene>
<proteinExistence type="predicted"/>
<dbReference type="InterPro" id="IPR013658">
    <property type="entry name" value="SGL"/>
</dbReference>
<dbReference type="Proteomes" id="UP000555756">
    <property type="component" value="Unassembled WGS sequence"/>
</dbReference>
<feature type="binding site" evidence="3">
    <location>
        <position position="177"/>
    </location>
    <ligand>
        <name>a divalent metal cation</name>
        <dbReference type="ChEBI" id="CHEBI:60240"/>
    </ligand>
</feature>
<dbReference type="Gene3D" id="2.120.10.30">
    <property type="entry name" value="TolB, C-terminal domain"/>
    <property type="match status" value="1"/>
</dbReference>
<feature type="binding site" evidence="3">
    <location>
        <position position="119"/>
    </location>
    <ligand>
        <name>substrate</name>
    </ligand>
</feature>
<dbReference type="RefSeq" id="WP_183118189.1">
    <property type="nucleotide sequence ID" value="NZ_JABEQF010000002.1"/>
</dbReference>
<dbReference type="InterPro" id="IPR005511">
    <property type="entry name" value="SMP-30"/>
</dbReference>
<name>A0A7W4JQC8_9PROT</name>
<comment type="caution">
    <text evidence="5">The sequence shown here is derived from an EMBL/GenBank/DDBJ whole genome shotgun (WGS) entry which is preliminary data.</text>
</comment>
<dbReference type="GO" id="GO:0016787">
    <property type="term" value="F:hydrolase activity"/>
    <property type="evidence" value="ECO:0007669"/>
    <property type="project" value="UniProtKB-KW"/>
</dbReference>
<dbReference type="PANTHER" id="PTHR47572">
    <property type="entry name" value="LIPOPROTEIN-RELATED"/>
    <property type="match status" value="1"/>
</dbReference>
<feature type="binding site" evidence="3">
    <location>
        <position position="232"/>
    </location>
    <ligand>
        <name>a divalent metal cation</name>
        <dbReference type="ChEBI" id="CHEBI:60240"/>
    </ligand>
</feature>
<dbReference type="GO" id="GO:0046872">
    <property type="term" value="F:metal ion binding"/>
    <property type="evidence" value="ECO:0007669"/>
    <property type="project" value="UniProtKB-KW"/>
</dbReference>
<protein>
    <submittedName>
        <fullName evidence="5">SMP-30/gluconolactonase/LRE family protein</fullName>
    </submittedName>
</protein>
<organism evidence="5 6">
    <name type="scientific">Gluconacetobacter azotocaptans</name>
    <dbReference type="NCBI Taxonomy" id="142834"/>
    <lineage>
        <taxon>Bacteria</taxon>
        <taxon>Pseudomonadati</taxon>
        <taxon>Pseudomonadota</taxon>
        <taxon>Alphaproteobacteria</taxon>
        <taxon>Acetobacterales</taxon>
        <taxon>Acetobacteraceae</taxon>
        <taxon>Gluconacetobacter</taxon>
    </lineage>
</organism>
<evidence type="ECO:0000256" key="3">
    <source>
        <dbReference type="PIRSR" id="PIRSR605511-2"/>
    </source>
</evidence>
<sequence length="307" mass="33962">MSDYDVLDARFGALIIGHAKLEKLWSGSRWAEGPVYVPAGRYLLWSDIPNDRVLRFNEMDGHVGVFESACGYQNGHTLDRQGRVVACEHGGRRIARLDHDGVWRAVVERFEGARLNSPNDVIVKSDGTIWFSDPTYGIDSHYEGHMARAEIGGSYVYRHDPARGTTQIVARDLVQPNGLAFSPDESTLYISDTGATHRPSMRSALYAYPVHDGGHTLAERRLLSESPCGLYDGFRVDWHGNIWTSSADSVRALAPDGTLLGRILLPETVSNMAFGGPKRNRLYITAHTSLYALFLNTHECGFPGEAA</sequence>
<evidence type="ECO:0000259" key="4">
    <source>
        <dbReference type="Pfam" id="PF08450"/>
    </source>
</evidence>
<dbReference type="Pfam" id="PF08450">
    <property type="entry name" value="SGL"/>
    <property type="match status" value="1"/>
</dbReference>
<dbReference type="PRINTS" id="PR01790">
    <property type="entry name" value="SMP30FAMILY"/>
</dbReference>
<dbReference type="AlphaFoldDB" id="A0A7W4JQC8"/>
<evidence type="ECO:0000256" key="2">
    <source>
        <dbReference type="PIRSR" id="PIRSR605511-1"/>
    </source>
</evidence>
<keyword evidence="1" id="KW-0378">Hydrolase</keyword>
<feature type="domain" description="SMP-30/Gluconolactonase/LRE-like region" evidence="4">
    <location>
        <begin position="30"/>
        <end position="287"/>
    </location>
</feature>
<dbReference type="EMBL" id="JABEQF010000002">
    <property type="protein sequence ID" value="MBB2189002.1"/>
    <property type="molecule type" value="Genomic_DNA"/>
</dbReference>
<feature type="active site" description="Proton donor/acceptor" evidence="2">
    <location>
        <position position="232"/>
    </location>
</feature>
<reference evidence="5 6" key="1">
    <citation type="submission" date="2020-04" db="EMBL/GenBank/DDBJ databases">
        <title>Description of novel Gluconacetobacter.</title>
        <authorList>
            <person name="Sombolestani A."/>
        </authorList>
    </citation>
    <scope>NUCLEOTIDE SEQUENCE [LARGE SCALE GENOMIC DNA]</scope>
    <source>
        <strain evidence="5 6">LMG 21311</strain>
    </source>
</reference>
<keyword evidence="6" id="KW-1185">Reference proteome</keyword>
<evidence type="ECO:0000313" key="6">
    <source>
        <dbReference type="Proteomes" id="UP000555756"/>
    </source>
</evidence>
<comment type="cofactor">
    <cofactor evidence="3">
        <name>Zn(2+)</name>
        <dbReference type="ChEBI" id="CHEBI:29105"/>
    </cofactor>
    <text evidence="3">Binds 1 divalent metal cation per subunit.</text>
</comment>
<dbReference type="InterPro" id="IPR011042">
    <property type="entry name" value="6-blade_b-propeller_TolB-like"/>
</dbReference>
<accession>A0A7W4JQC8</accession>
<dbReference type="InterPro" id="IPR051262">
    <property type="entry name" value="SMP-30/CGR1_Lactonase"/>
</dbReference>